<dbReference type="Proteomes" id="UP001597417">
    <property type="component" value="Unassembled WGS sequence"/>
</dbReference>
<dbReference type="InterPro" id="IPR025959">
    <property type="entry name" value="Winged_HTH_dom"/>
</dbReference>
<comment type="caution">
    <text evidence="3">The sequence shown here is derived from an EMBL/GenBank/DDBJ whole genome shotgun (WGS) entry which is preliminary data.</text>
</comment>
<organism evidence="3 4">
    <name type="scientific">Amycolatopsis pigmentata</name>
    <dbReference type="NCBI Taxonomy" id="450801"/>
    <lineage>
        <taxon>Bacteria</taxon>
        <taxon>Bacillati</taxon>
        <taxon>Actinomycetota</taxon>
        <taxon>Actinomycetes</taxon>
        <taxon>Pseudonocardiales</taxon>
        <taxon>Pseudonocardiaceae</taxon>
        <taxon>Amycolatopsis</taxon>
    </lineage>
</organism>
<evidence type="ECO:0000259" key="1">
    <source>
        <dbReference type="Pfam" id="PF13518"/>
    </source>
</evidence>
<proteinExistence type="predicted"/>
<feature type="domain" description="Insertion element IS150 protein InsJ-like helix-turn-helix" evidence="1">
    <location>
        <begin position="18"/>
        <end position="68"/>
    </location>
</feature>
<dbReference type="SUPFAM" id="SSF46689">
    <property type="entry name" value="Homeodomain-like"/>
    <property type="match status" value="1"/>
</dbReference>
<evidence type="ECO:0000313" key="4">
    <source>
        <dbReference type="Proteomes" id="UP001597417"/>
    </source>
</evidence>
<evidence type="ECO:0000259" key="2">
    <source>
        <dbReference type="Pfam" id="PF13592"/>
    </source>
</evidence>
<dbReference type="Pfam" id="PF13592">
    <property type="entry name" value="HTH_33"/>
    <property type="match status" value="1"/>
</dbReference>
<protein>
    <submittedName>
        <fullName evidence="3">Transposase</fullName>
    </submittedName>
</protein>
<evidence type="ECO:0000313" key="3">
    <source>
        <dbReference type="EMBL" id="MFD2418166.1"/>
    </source>
</evidence>
<dbReference type="Pfam" id="PF13518">
    <property type="entry name" value="HTH_28"/>
    <property type="match status" value="1"/>
</dbReference>
<reference evidence="4" key="1">
    <citation type="journal article" date="2019" name="Int. J. Syst. Evol. Microbiol.">
        <title>The Global Catalogue of Microorganisms (GCM) 10K type strain sequencing project: providing services to taxonomists for standard genome sequencing and annotation.</title>
        <authorList>
            <consortium name="The Broad Institute Genomics Platform"/>
            <consortium name="The Broad Institute Genome Sequencing Center for Infectious Disease"/>
            <person name="Wu L."/>
            <person name="Ma J."/>
        </authorList>
    </citation>
    <scope>NUCLEOTIDE SEQUENCE [LARGE SCALE GENOMIC DNA]</scope>
    <source>
        <strain evidence="4">CGMCC 4.7645</strain>
    </source>
</reference>
<name>A0ABW5FW94_9PSEU</name>
<dbReference type="InterPro" id="IPR055247">
    <property type="entry name" value="InsJ-like_HTH"/>
</dbReference>
<gene>
    <name evidence="3" type="ORF">ACFSXZ_17725</name>
</gene>
<accession>A0ABW5FW94</accession>
<feature type="domain" description="Winged helix-turn helix" evidence="2">
    <location>
        <begin position="100"/>
        <end position="132"/>
    </location>
</feature>
<dbReference type="Gene3D" id="1.10.10.60">
    <property type="entry name" value="Homeodomain-like"/>
    <property type="match status" value="1"/>
</dbReference>
<sequence>MATRDARSLSSEALETLRRRAVAAVESGASRTEVARLFGVSRKTVGAWVLAYRSVGDDAFRPKTRGRRPGEQLALSPAQQAWTIKTMVAGTPDAHGMPYRLWTRQAIAELVNREFGIPLNPATVAQYLTRWRLIEEPHLERMMRGRVTGVAAGRRPTTDGDRWIPHGEVLWVAWTRPHAPLEAPYRPAAEGRNLLSGFRDYFGDVNVLLAVSNRGVVYFQAGLGPFSPGQSTDFVRRLTDQLGRRLNVIVCRWPLRHYEILRSWPRETAGRIAVRFP</sequence>
<dbReference type="InterPro" id="IPR009057">
    <property type="entry name" value="Homeodomain-like_sf"/>
</dbReference>
<dbReference type="RefSeq" id="WP_378266120.1">
    <property type="nucleotide sequence ID" value="NZ_JBHUKR010000007.1"/>
</dbReference>
<keyword evidence="4" id="KW-1185">Reference proteome</keyword>
<dbReference type="EMBL" id="JBHUKR010000007">
    <property type="protein sequence ID" value="MFD2418166.1"/>
    <property type="molecule type" value="Genomic_DNA"/>
</dbReference>